<dbReference type="AlphaFoldDB" id="A0AAD3XTT9"/>
<keyword evidence="2" id="KW-1133">Transmembrane helix</keyword>
<comment type="caution">
    <text evidence="3">The sequence shown here is derived from an EMBL/GenBank/DDBJ whole genome shotgun (WGS) entry which is preliminary data.</text>
</comment>
<evidence type="ECO:0000256" key="1">
    <source>
        <dbReference type="SAM" id="MobiDB-lite"/>
    </source>
</evidence>
<dbReference type="Proteomes" id="UP001279734">
    <property type="component" value="Unassembled WGS sequence"/>
</dbReference>
<evidence type="ECO:0000256" key="2">
    <source>
        <dbReference type="SAM" id="Phobius"/>
    </source>
</evidence>
<keyword evidence="2" id="KW-0472">Membrane</keyword>
<sequence length="138" mass="14473">MVSKDHKVDPACDEDLVLPLNAVRAGVEHLGDPVLRDGLLQSDFPALILIPEECVVDDRGVGTKTPSPLPVVGKSPPSEGGGPPSFLKKSKGLVVHCRSPGLVLHAMLAIIIMAGIHARALNLASRGGISQKKRSPLL</sequence>
<organism evidence="3 4">
    <name type="scientific">Nepenthes gracilis</name>
    <name type="common">Slender pitcher plant</name>
    <dbReference type="NCBI Taxonomy" id="150966"/>
    <lineage>
        <taxon>Eukaryota</taxon>
        <taxon>Viridiplantae</taxon>
        <taxon>Streptophyta</taxon>
        <taxon>Embryophyta</taxon>
        <taxon>Tracheophyta</taxon>
        <taxon>Spermatophyta</taxon>
        <taxon>Magnoliopsida</taxon>
        <taxon>eudicotyledons</taxon>
        <taxon>Gunneridae</taxon>
        <taxon>Pentapetalae</taxon>
        <taxon>Caryophyllales</taxon>
        <taxon>Nepenthaceae</taxon>
        <taxon>Nepenthes</taxon>
    </lineage>
</organism>
<keyword evidence="4" id="KW-1185">Reference proteome</keyword>
<name>A0AAD3XTT9_NEPGR</name>
<evidence type="ECO:0000313" key="3">
    <source>
        <dbReference type="EMBL" id="GMH16978.1"/>
    </source>
</evidence>
<feature type="transmembrane region" description="Helical" evidence="2">
    <location>
        <begin position="102"/>
        <end position="124"/>
    </location>
</feature>
<evidence type="ECO:0000313" key="4">
    <source>
        <dbReference type="Proteomes" id="UP001279734"/>
    </source>
</evidence>
<dbReference type="EMBL" id="BSYO01000017">
    <property type="protein sequence ID" value="GMH16978.1"/>
    <property type="molecule type" value="Genomic_DNA"/>
</dbReference>
<reference evidence="3" key="1">
    <citation type="submission" date="2023-05" db="EMBL/GenBank/DDBJ databases">
        <title>Nepenthes gracilis genome sequencing.</title>
        <authorList>
            <person name="Fukushima K."/>
        </authorList>
    </citation>
    <scope>NUCLEOTIDE SEQUENCE</scope>
    <source>
        <strain evidence="3">SING2019-196</strain>
    </source>
</reference>
<accession>A0AAD3XTT9</accession>
<gene>
    <name evidence="3" type="ORF">Nepgr_018819</name>
</gene>
<proteinExistence type="predicted"/>
<protein>
    <submittedName>
        <fullName evidence="3">Uncharacterized protein</fullName>
    </submittedName>
</protein>
<feature type="region of interest" description="Disordered" evidence="1">
    <location>
        <begin position="60"/>
        <end position="85"/>
    </location>
</feature>
<keyword evidence="2" id="KW-0812">Transmembrane</keyword>